<feature type="signal peptide" evidence="1">
    <location>
        <begin position="1"/>
        <end position="16"/>
    </location>
</feature>
<evidence type="ECO:0000256" key="1">
    <source>
        <dbReference type="SAM" id="SignalP"/>
    </source>
</evidence>
<dbReference type="Gene3D" id="2.170.130.30">
    <property type="match status" value="1"/>
</dbReference>
<gene>
    <name evidence="3" type="ORF">Poly59_49000</name>
</gene>
<dbReference type="InterPro" id="IPR027954">
    <property type="entry name" value="Transcobalamin-like_C"/>
</dbReference>
<feature type="domain" description="Transcobalamin-like C-terminal" evidence="2">
    <location>
        <begin position="57"/>
        <end position="126"/>
    </location>
</feature>
<protein>
    <recommendedName>
        <fullName evidence="2">Transcobalamin-like C-terminal domain-containing protein</fullName>
    </recommendedName>
</protein>
<evidence type="ECO:0000313" key="3">
    <source>
        <dbReference type="EMBL" id="TWU48055.1"/>
    </source>
</evidence>
<sequence precursor="true">MRLVTLAFLALISAMAVTGCQQQPAPIAVDAAKGTVTIEIVSADGTKTYTVDDVSDGSTLEQVMRSAKDFPAEISGSGTTAFVSSIDGLSTSASEGWTYKIDDEFIHEGVGVTTLSPPTTVTWKFTGWDSE</sequence>
<name>A0A5C6EHV8_9BACT</name>
<feature type="chain" id="PRO_5022859176" description="Transcobalamin-like C-terminal domain-containing protein" evidence="1">
    <location>
        <begin position="17"/>
        <end position="131"/>
    </location>
</feature>
<comment type="caution">
    <text evidence="3">The sequence shown here is derived from an EMBL/GenBank/DDBJ whole genome shotgun (WGS) entry which is preliminary data.</text>
</comment>
<reference evidence="3 4" key="1">
    <citation type="submission" date="2019-02" db="EMBL/GenBank/DDBJ databases">
        <title>Deep-cultivation of Planctomycetes and their phenomic and genomic characterization uncovers novel biology.</title>
        <authorList>
            <person name="Wiegand S."/>
            <person name="Jogler M."/>
            <person name="Boedeker C."/>
            <person name="Pinto D."/>
            <person name="Vollmers J."/>
            <person name="Rivas-Marin E."/>
            <person name="Kohn T."/>
            <person name="Peeters S.H."/>
            <person name="Heuer A."/>
            <person name="Rast P."/>
            <person name="Oberbeckmann S."/>
            <person name="Bunk B."/>
            <person name="Jeske O."/>
            <person name="Meyerdierks A."/>
            <person name="Storesund J.E."/>
            <person name="Kallscheuer N."/>
            <person name="Luecker S."/>
            <person name="Lage O.M."/>
            <person name="Pohl T."/>
            <person name="Merkel B.J."/>
            <person name="Hornburger P."/>
            <person name="Mueller R.-W."/>
            <person name="Bruemmer F."/>
            <person name="Labrenz M."/>
            <person name="Spormann A.M."/>
            <person name="Op Den Camp H."/>
            <person name="Overmann J."/>
            <person name="Amann R."/>
            <person name="Jetten M.S.M."/>
            <person name="Mascher T."/>
            <person name="Medema M.H."/>
            <person name="Devos D.P."/>
            <person name="Kaster A.-K."/>
            <person name="Ovreas L."/>
            <person name="Rohde M."/>
            <person name="Galperin M.Y."/>
            <person name="Jogler C."/>
        </authorList>
    </citation>
    <scope>NUCLEOTIDE SEQUENCE [LARGE SCALE GENOMIC DNA]</scope>
    <source>
        <strain evidence="3 4">Poly59</strain>
    </source>
</reference>
<dbReference type="RefSeq" id="WP_146536477.1">
    <property type="nucleotide sequence ID" value="NZ_SJPX01000005.1"/>
</dbReference>
<dbReference type="Pfam" id="PF14478">
    <property type="entry name" value="DUF4430"/>
    <property type="match status" value="1"/>
</dbReference>
<dbReference type="Proteomes" id="UP000317977">
    <property type="component" value="Unassembled WGS sequence"/>
</dbReference>
<organism evidence="3 4">
    <name type="scientific">Rubripirellula reticaptiva</name>
    <dbReference type="NCBI Taxonomy" id="2528013"/>
    <lineage>
        <taxon>Bacteria</taxon>
        <taxon>Pseudomonadati</taxon>
        <taxon>Planctomycetota</taxon>
        <taxon>Planctomycetia</taxon>
        <taxon>Pirellulales</taxon>
        <taxon>Pirellulaceae</taxon>
        <taxon>Rubripirellula</taxon>
    </lineage>
</organism>
<proteinExistence type="predicted"/>
<dbReference type="PROSITE" id="PS51257">
    <property type="entry name" value="PROKAR_LIPOPROTEIN"/>
    <property type="match status" value="1"/>
</dbReference>
<dbReference type="AlphaFoldDB" id="A0A5C6EHV8"/>
<accession>A0A5C6EHV8</accession>
<keyword evidence="4" id="KW-1185">Reference proteome</keyword>
<dbReference type="EMBL" id="SJPX01000005">
    <property type="protein sequence ID" value="TWU48055.1"/>
    <property type="molecule type" value="Genomic_DNA"/>
</dbReference>
<evidence type="ECO:0000313" key="4">
    <source>
        <dbReference type="Proteomes" id="UP000317977"/>
    </source>
</evidence>
<dbReference type="OrthoDB" id="278441at2"/>
<evidence type="ECO:0000259" key="2">
    <source>
        <dbReference type="Pfam" id="PF14478"/>
    </source>
</evidence>
<keyword evidence="1" id="KW-0732">Signal</keyword>